<dbReference type="SUPFAM" id="SSF52788">
    <property type="entry name" value="Phosphotyrosine protein phosphatases I"/>
    <property type="match status" value="1"/>
</dbReference>
<evidence type="ECO:0000313" key="3">
    <source>
        <dbReference type="Proteomes" id="UP000652176"/>
    </source>
</evidence>
<feature type="domain" description="Phosphotyrosine protein phosphatase I" evidence="1">
    <location>
        <begin position="8"/>
        <end position="98"/>
    </location>
</feature>
<keyword evidence="3" id="KW-1185">Reference proteome</keyword>
<proteinExistence type="predicted"/>
<dbReference type="InterPro" id="IPR036196">
    <property type="entry name" value="Ptyr_pPase_sf"/>
</dbReference>
<evidence type="ECO:0000313" key="2">
    <source>
        <dbReference type="EMBL" id="MBD9358197.1"/>
    </source>
</evidence>
<dbReference type="Pfam" id="PF01451">
    <property type="entry name" value="LMWPc"/>
    <property type="match status" value="1"/>
</dbReference>
<comment type="caution">
    <text evidence="2">The sequence shown here is derived from an EMBL/GenBank/DDBJ whole genome shotgun (WGS) entry which is preliminary data.</text>
</comment>
<protein>
    <submittedName>
        <fullName evidence="2">Low molecular weight phosphatase family protein</fullName>
    </submittedName>
</protein>
<reference evidence="2 3" key="1">
    <citation type="submission" date="2020-09" db="EMBL/GenBank/DDBJ databases">
        <title>Methylomonas albis sp. nov. and Methylomonas fluvii sp. nov.: Two cold-adapted methanotrophs from the River Elbe and an amended description of Methylovulum psychrotolerans strain Eb1.</title>
        <authorList>
            <person name="Bussmann I.K."/>
            <person name="Klings K.-W."/>
            <person name="Warnstedt J."/>
            <person name="Hoppert M."/>
            <person name="Saborowski A."/>
            <person name="Horn F."/>
            <person name="Liebner S."/>
        </authorList>
    </citation>
    <scope>NUCLEOTIDE SEQUENCE [LARGE SCALE GENOMIC DNA]</scope>
    <source>
        <strain evidence="2 3">EbA</strain>
    </source>
</reference>
<dbReference type="RefSeq" id="WP_192376425.1">
    <property type="nucleotide sequence ID" value="NZ_CAJHIV010000001.1"/>
</dbReference>
<dbReference type="InterPro" id="IPR023485">
    <property type="entry name" value="Ptyr_pPase"/>
</dbReference>
<dbReference type="Gene3D" id="3.40.50.2300">
    <property type="match status" value="1"/>
</dbReference>
<name>A0ABR9D4Z2_9GAMM</name>
<accession>A0ABR9D4Z2</accession>
<sequence length="151" mass="17238">MTNIHSQVLFLCTGNYYRSRFAEYLFNHHAPAYALSWRAFSRGLAIELLKDDAGPISPHTRHGLDLRDIPIEPIRAPIALTEQDLTAARHIIALKQTEHKPLLHSRFPDWVERVEYWQVDDIEDAHPSEALPQIEAAVLVLLRRLANDAAS</sequence>
<organism evidence="2 3">
    <name type="scientific">Methylomonas albis</name>
    <dbReference type="NCBI Taxonomy" id="1854563"/>
    <lineage>
        <taxon>Bacteria</taxon>
        <taxon>Pseudomonadati</taxon>
        <taxon>Pseudomonadota</taxon>
        <taxon>Gammaproteobacteria</taxon>
        <taxon>Methylococcales</taxon>
        <taxon>Methylococcaceae</taxon>
        <taxon>Methylomonas</taxon>
    </lineage>
</organism>
<dbReference type="Proteomes" id="UP000652176">
    <property type="component" value="Unassembled WGS sequence"/>
</dbReference>
<gene>
    <name evidence="2" type="ORF">IE877_20365</name>
</gene>
<evidence type="ECO:0000259" key="1">
    <source>
        <dbReference type="Pfam" id="PF01451"/>
    </source>
</evidence>
<dbReference type="EMBL" id="JACXSS010000001">
    <property type="protein sequence ID" value="MBD9358197.1"/>
    <property type="molecule type" value="Genomic_DNA"/>
</dbReference>